<feature type="region of interest" description="Disordered" evidence="5">
    <location>
        <begin position="560"/>
        <end position="608"/>
    </location>
</feature>
<organism evidence="7 8">
    <name type="scientific">Chlorella vulgaris</name>
    <name type="common">Green alga</name>
    <dbReference type="NCBI Taxonomy" id="3077"/>
    <lineage>
        <taxon>Eukaryota</taxon>
        <taxon>Viridiplantae</taxon>
        <taxon>Chlorophyta</taxon>
        <taxon>core chlorophytes</taxon>
        <taxon>Trebouxiophyceae</taxon>
        <taxon>Chlorellales</taxon>
        <taxon>Chlorellaceae</taxon>
        <taxon>Chlorella clade</taxon>
        <taxon>Chlorella</taxon>
    </lineage>
</organism>
<dbReference type="OrthoDB" id="531008at2759"/>
<evidence type="ECO:0000313" key="8">
    <source>
        <dbReference type="Proteomes" id="UP001055712"/>
    </source>
</evidence>
<feature type="region of interest" description="Disordered" evidence="5">
    <location>
        <begin position="368"/>
        <end position="400"/>
    </location>
</feature>
<keyword evidence="8" id="KW-1185">Reference proteome</keyword>
<evidence type="ECO:0000256" key="4">
    <source>
        <dbReference type="PROSITE-ProRule" id="PRU00703"/>
    </source>
</evidence>
<sequence>MAQYFVPTKFIWRFGGNQVHLCGSFTRWVETVPMTALDGQPGTFTVVVHLPPGYHQYKFIVDGEWRHDESQPFMPDPLGNVNNWLFVRKPEGQAAPAAQQGHNAGGGLHQSLQQHSQQQQPQQQQLDQLHPAAQQVQQHSPHHSQHPQQGVLQHQQSGPGGTAPSSRTHSVADMDLGGSGEAGIGGGSGFGGGSGGGASGTQAGAVIAPSSAQAEEPMHSKRKVADFLNHHSAYELIPESGKVVLLDTDLPMRQAFHALHEQGIASAPLWDGEGGRVCGMLSASDFIRMLQRLRSVVSSSANPMSEQEMDLHTIRALREELVAEGVQAPKKLVAVRPNDTLASVVRTLFECGCSMAPVLAQVDSGKQAGAASQSPAGGPTQAGTGALFQPGAPSSPTSASAAAANCLDGDVLHTATISGVLACLMRHFRASLASLPLLAQPLSALPIGTWSPGTPLAAGIPPQERQRQQQGNGADRRRGQQQRRVSELLCVRLDTPLTQALGLLLEAGVSCLPVVDSSGVLLDVYARADITMLAKGNAYARLQFEDVTVGQALALAGQPLPPPQVVQGGGGATPPQWGSSPRGSTGSLTGEAGSGGGGGNGGKQHRLHVCTPHDSLRTVVELLSVPGVRRLVVVDGDSRRVLGIVSLSDVAAFLLL</sequence>
<dbReference type="Gene3D" id="2.60.40.10">
    <property type="entry name" value="Immunoglobulins"/>
    <property type="match status" value="1"/>
</dbReference>
<keyword evidence="3 4" id="KW-0129">CBS domain</keyword>
<feature type="compositionally biased region" description="Gly residues" evidence="5">
    <location>
        <begin position="592"/>
        <end position="602"/>
    </location>
</feature>
<evidence type="ECO:0000256" key="3">
    <source>
        <dbReference type="ARBA" id="ARBA00023122"/>
    </source>
</evidence>
<dbReference type="Pfam" id="PF16561">
    <property type="entry name" value="AMPK1_CBM"/>
    <property type="match status" value="1"/>
</dbReference>
<dbReference type="Pfam" id="PF00571">
    <property type="entry name" value="CBS"/>
    <property type="match status" value="3"/>
</dbReference>
<feature type="compositionally biased region" description="Low complexity" evidence="5">
    <location>
        <begin position="146"/>
        <end position="157"/>
    </location>
</feature>
<dbReference type="InterPro" id="IPR013783">
    <property type="entry name" value="Ig-like_fold"/>
</dbReference>
<feature type="region of interest" description="Disordered" evidence="5">
    <location>
        <begin position="93"/>
        <end position="203"/>
    </location>
</feature>
<proteinExistence type="inferred from homology"/>
<evidence type="ECO:0000313" key="7">
    <source>
        <dbReference type="EMBL" id="KAI3424253.1"/>
    </source>
</evidence>
<feature type="domain" description="CBS" evidence="6">
    <location>
        <begin position="236"/>
        <end position="296"/>
    </location>
</feature>
<feature type="compositionally biased region" description="Gly residues" evidence="5">
    <location>
        <begin position="177"/>
        <end position="199"/>
    </location>
</feature>
<dbReference type="EMBL" id="SIDB01000013">
    <property type="protein sequence ID" value="KAI3424253.1"/>
    <property type="molecule type" value="Genomic_DNA"/>
</dbReference>
<comment type="caution">
    <text evidence="7">The sequence shown here is derived from an EMBL/GenBank/DDBJ whole genome shotgun (WGS) entry which is preliminary data.</text>
</comment>
<gene>
    <name evidence="7" type="ORF">D9Q98_009607</name>
</gene>
<dbReference type="Gene3D" id="3.10.580.10">
    <property type="entry name" value="CBS-domain"/>
    <property type="match status" value="3"/>
</dbReference>
<dbReference type="InterPro" id="IPR032640">
    <property type="entry name" value="AMPK1_CBM"/>
</dbReference>
<reference evidence="7" key="2">
    <citation type="submission" date="2020-11" db="EMBL/GenBank/DDBJ databases">
        <authorList>
            <person name="Cecchin M."/>
            <person name="Marcolungo L."/>
            <person name="Rossato M."/>
            <person name="Girolomoni L."/>
            <person name="Cosentino E."/>
            <person name="Cuine S."/>
            <person name="Li-Beisson Y."/>
            <person name="Delledonne M."/>
            <person name="Ballottari M."/>
        </authorList>
    </citation>
    <scope>NUCLEOTIDE SEQUENCE</scope>
    <source>
        <strain evidence="7">211/11P</strain>
        <tissue evidence="7">Whole cell</tissue>
    </source>
</reference>
<evidence type="ECO:0000256" key="5">
    <source>
        <dbReference type="SAM" id="MobiDB-lite"/>
    </source>
</evidence>
<dbReference type="InterPro" id="IPR014756">
    <property type="entry name" value="Ig_E-set"/>
</dbReference>
<feature type="compositionally biased region" description="Low complexity" evidence="5">
    <location>
        <begin position="93"/>
        <end position="102"/>
    </location>
</feature>
<dbReference type="PROSITE" id="PS51371">
    <property type="entry name" value="CBS"/>
    <property type="match status" value="3"/>
</dbReference>
<dbReference type="AlphaFoldDB" id="A0A9D4YSP7"/>
<dbReference type="InterPro" id="IPR050511">
    <property type="entry name" value="AMPK_gamma/SDS23_families"/>
</dbReference>
<evidence type="ECO:0000259" key="6">
    <source>
        <dbReference type="PROSITE" id="PS51371"/>
    </source>
</evidence>
<reference evidence="7" key="1">
    <citation type="journal article" date="2019" name="Plant J.">
        <title>Chlorella vulgaris genome assembly and annotation reveals the molecular basis for metabolic acclimation to high light conditions.</title>
        <authorList>
            <person name="Cecchin M."/>
            <person name="Marcolungo L."/>
            <person name="Rossato M."/>
            <person name="Girolomoni L."/>
            <person name="Cosentino E."/>
            <person name="Cuine S."/>
            <person name="Li-Beisson Y."/>
            <person name="Delledonne M."/>
            <person name="Ballottari M."/>
        </authorList>
    </citation>
    <scope>NUCLEOTIDE SEQUENCE</scope>
    <source>
        <strain evidence="7">211/11P</strain>
    </source>
</reference>
<evidence type="ECO:0000256" key="1">
    <source>
        <dbReference type="ARBA" id="ARBA00006750"/>
    </source>
</evidence>
<feature type="region of interest" description="Disordered" evidence="5">
    <location>
        <begin position="453"/>
        <end position="481"/>
    </location>
</feature>
<name>A0A9D4YSP7_CHLVU</name>
<dbReference type="SUPFAM" id="SSF81296">
    <property type="entry name" value="E set domains"/>
    <property type="match status" value="1"/>
</dbReference>
<feature type="domain" description="CBS" evidence="6">
    <location>
        <begin position="603"/>
        <end position="656"/>
    </location>
</feature>
<dbReference type="PANTHER" id="PTHR13780:SF35">
    <property type="entry name" value="LD22662P"/>
    <property type="match status" value="1"/>
</dbReference>
<dbReference type="CDD" id="cd02859">
    <property type="entry name" value="E_set_AMPKbeta_like_N"/>
    <property type="match status" value="1"/>
</dbReference>
<feature type="compositionally biased region" description="Low complexity" evidence="5">
    <location>
        <begin position="109"/>
        <end position="139"/>
    </location>
</feature>
<dbReference type="Proteomes" id="UP001055712">
    <property type="component" value="Unassembled WGS sequence"/>
</dbReference>
<feature type="domain" description="CBS" evidence="6">
    <location>
        <begin position="484"/>
        <end position="541"/>
    </location>
</feature>
<evidence type="ECO:0000256" key="2">
    <source>
        <dbReference type="ARBA" id="ARBA00022737"/>
    </source>
</evidence>
<accession>A0A9D4YSP7</accession>
<dbReference type="InterPro" id="IPR000644">
    <property type="entry name" value="CBS_dom"/>
</dbReference>
<dbReference type="SMART" id="SM00116">
    <property type="entry name" value="CBS"/>
    <property type="match status" value="3"/>
</dbReference>
<dbReference type="InterPro" id="IPR046342">
    <property type="entry name" value="CBS_dom_sf"/>
</dbReference>
<dbReference type="SUPFAM" id="SSF54631">
    <property type="entry name" value="CBS-domain pair"/>
    <property type="match status" value="2"/>
</dbReference>
<protein>
    <recommendedName>
        <fullName evidence="6">CBS domain-containing protein</fullName>
    </recommendedName>
</protein>
<comment type="similarity">
    <text evidence="1">Belongs to the 5'-AMP-activated protein kinase gamma subunit family.</text>
</comment>
<dbReference type="PANTHER" id="PTHR13780">
    <property type="entry name" value="AMP-ACTIVATED PROTEIN KINASE, GAMMA REGULATORY SUBUNIT"/>
    <property type="match status" value="1"/>
</dbReference>
<keyword evidence="2" id="KW-0677">Repeat</keyword>